<organism evidence="2 3">
    <name type="scientific">Polyplax serrata</name>
    <name type="common">Common mouse louse</name>
    <dbReference type="NCBI Taxonomy" id="468196"/>
    <lineage>
        <taxon>Eukaryota</taxon>
        <taxon>Metazoa</taxon>
        <taxon>Ecdysozoa</taxon>
        <taxon>Arthropoda</taxon>
        <taxon>Hexapoda</taxon>
        <taxon>Insecta</taxon>
        <taxon>Pterygota</taxon>
        <taxon>Neoptera</taxon>
        <taxon>Paraneoptera</taxon>
        <taxon>Psocodea</taxon>
        <taxon>Troctomorpha</taxon>
        <taxon>Phthiraptera</taxon>
        <taxon>Anoplura</taxon>
        <taxon>Polyplacidae</taxon>
        <taxon>Polyplax</taxon>
    </lineage>
</organism>
<feature type="compositionally biased region" description="Basic and acidic residues" evidence="1">
    <location>
        <begin position="36"/>
        <end position="54"/>
    </location>
</feature>
<accession>A0AAN8PEM2</accession>
<evidence type="ECO:0000313" key="2">
    <source>
        <dbReference type="EMBL" id="KAK6640031.1"/>
    </source>
</evidence>
<dbReference type="Proteomes" id="UP001372834">
    <property type="component" value="Unassembled WGS sequence"/>
</dbReference>
<name>A0AAN8PEM2_POLSC</name>
<comment type="caution">
    <text evidence="2">The sequence shown here is derived from an EMBL/GenBank/DDBJ whole genome shotgun (WGS) entry which is preliminary data.</text>
</comment>
<evidence type="ECO:0000313" key="3">
    <source>
        <dbReference type="Proteomes" id="UP001372834"/>
    </source>
</evidence>
<evidence type="ECO:0000256" key="1">
    <source>
        <dbReference type="SAM" id="MobiDB-lite"/>
    </source>
</evidence>
<proteinExistence type="predicted"/>
<feature type="region of interest" description="Disordered" evidence="1">
    <location>
        <begin position="29"/>
        <end position="94"/>
    </location>
</feature>
<sequence length="142" mass="15583">MGQQSRRKAFLLSIIFFLYKKGPIKFSSSYGDDVEDLKGQKTEKTGAPQQEDHACGNGQTQQKDQTAKELNREEADAQVDPQTKYKQGLDQGRSDKRLKSARALGYKCLSLVTFSCGYSEKLLLTGQSIVSLTAAIVSPAAT</sequence>
<dbReference type="EMBL" id="JAWJWE010000003">
    <property type="protein sequence ID" value="KAK6640031.1"/>
    <property type="molecule type" value="Genomic_DNA"/>
</dbReference>
<feature type="compositionally biased region" description="Basic and acidic residues" evidence="1">
    <location>
        <begin position="65"/>
        <end position="75"/>
    </location>
</feature>
<protein>
    <submittedName>
        <fullName evidence="2">Uncharacterized protein</fullName>
    </submittedName>
</protein>
<gene>
    <name evidence="2" type="ORF">RUM43_008308</name>
</gene>
<dbReference type="AlphaFoldDB" id="A0AAN8PEM2"/>
<reference evidence="2 3" key="1">
    <citation type="submission" date="2023-10" db="EMBL/GenBank/DDBJ databases">
        <title>Genomes of two closely related lineages of the louse Polyplax serrata with different host specificities.</title>
        <authorList>
            <person name="Martinu J."/>
            <person name="Tarabai H."/>
            <person name="Stefka J."/>
            <person name="Hypsa V."/>
        </authorList>
    </citation>
    <scope>NUCLEOTIDE SEQUENCE [LARGE SCALE GENOMIC DNA]</scope>
    <source>
        <strain evidence="2">HR10_N</strain>
    </source>
</reference>